<keyword evidence="1" id="KW-0812">Transmembrane</keyword>
<dbReference type="AlphaFoldDB" id="A0A4R6WFA6"/>
<name>A0A4R6WFA6_9PROT</name>
<accession>A0A4R6WFA6</accession>
<keyword evidence="1" id="KW-1133">Transmembrane helix</keyword>
<dbReference type="RefSeq" id="WP_133615068.1">
    <property type="nucleotide sequence ID" value="NZ_SNYW01000013.1"/>
</dbReference>
<feature type="transmembrane region" description="Helical" evidence="1">
    <location>
        <begin position="26"/>
        <end position="45"/>
    </location>
</feature>
<keyword evidence="3" id="KW-1185">Reference proteome</keyword>
<keyword evidence="1" id="KW-0472">Membrane</keyword>
<proteinExistence type="predicted"/>
<organism evidence="2 3">
    <name type="scientific">Dongia mobilis</name>
    <dbReference type="NCBI Taxonomy" id="578943"/>
    <lineage>
        <taxon>Bacteria</taxon>
        <taxon>Pseudomonadati</taxon>
        <taxon>Pseudomonadota</taxon>
        <taxon>Alphaproteobacteria</taxon>
        <taxon>Rhodospirillales</taxon>
        <taxon>Dongiaceae</taxon>
        <taxon>Dongia</taxon>
    </lineage>
</organism>
<evidence type="ECO:0000313" key="3">
    <source>
        <dbReference type="Proteomes" id="UP000295783"/>
    </source>
</evidence>
<dbReference type="EMBL" id="SNYW01000013">
    <property type="protein sequence ID" value="TDQ78585.1"/>
    <property type="molecule type" value="Genomic_DNA"/>
</dbReference>
<evidence type="ECO:0000256" key="1">
    <source>
        <dbReference type="SAM" id="Phobius"/>
    </source>
</evidence>
<sequence length="75" mass="8043">MATTDGSLNDQILANRQKTWDGIGRLLFWGTVYALLLTLITVLHTVNGPSIGLAIFSALGIIVGFIVVVAMVSRK</sequence>
<comment type="caution">
    <text evidence="2">The sequence shown here is derived from an EMBL/GenBank/DDBJ whole genome shotgun (WGS) entry which is preliminary data.</text>
</comment>
<feature type="transmembrane region" description="Helical" evidence="1">
    <location>
        <begin position="51"/>
        <end position="72"/>
    </location>
</feature>
<reference evidence="2 3" key="1">
    <citation type="submission" date="2019-03" db="EMBL/GenBank/DDBJ databases">
        <title>Genomic Encyclopedia of Type Strains, Phase III (KMG-III): the genomes of soil and plant-associated and newly described type strains.</title>
        <authorList>
            <person name="Whitman W."/>
        </authorList>
    </citation>
    <scope>NUCLEOTIDE SEQUENCE [LARGE SCALE GENOMIC DNA]</scope>
    <source>
        <strain evidence="2 3">CGMCC 1.7660</strain>
    </source>
</reference>
<protein>
    <submittedName>
        <fullName evidence="2">Uncharacterized protein</fullName>
    </submittedName>
</protein>
<evidence type="ECO:0000313" key="2">
    <source>
        <dbReference type="EMBL" id="TDQ78585.1"/>
    </source>
</evidence>
<dbReference type="Proteomes" id="UP000295783">
    <property type="component" value="Unassembled WGS sequence"/>
</dbReference>
<dbReference type="OrthoDB" id="7577954at2"/>
<gene>
    <name evidence="2" type="ORF">A8950_3641</name>
</gene>